<dbReference type="Proteomes" id="UP001381693">
    <property type="component" value="Unassembled WGS sequence"/>
</dbReference>
<proteinExistence type="predicted"/>
<name>A0AAN9ACK4_HALRR</name>
<evidence type="ECO:0000313" key="2">
    <source>
        <dbReference type="Proteomes" id="UP001381693"/>
    </source>
</evidence>
<reference evidence="1 2" key="1">
    <citation type="submission" date="2023-11" db="EMBL/GenBank/DDBJ databases">
        <title>Halocaridina rubra genome assembly.</title>
        <authorList>
            <person name="Smith C."/>
        </authorList>
    </citation>
    <scope>NUCLEOTIDE SEQUENCE [LARGE SCALE GENOMIC DNA]</scope>
    <source>
        <strain evidence="1">EP-1</strain>
        <tissue evidence="1">Whole</tissue>
    </source>
</reference>
<accession>A0AAN9ACK4</accession>
<sequence length="101" mass="11354">MALADLFLCTPLTTVANHSDFKNFQVVSPQQKQPAKPHAMVGELIIAIPSFIYEYLSRPPATEDSSYIDTMIVLPYESKSLWHMARELVSSIPLCCTRIII</sequence>
<protein>
    <submittedName>
        <fullName evidence="1">Uncharacterized protein</fullName>
    </submittedName>
</protein>
<dbReference type="EMBL" id="JAXCGZ010005791">
    <property type="protein sequence ID" value="KAK7080785.1"/>
    <property type="molecule type" value="Genomic_DNA"/>
</dbReference>
<gene>
    <name evidence="1" type="ORF">SK128_008059</name>
</gene>
<evidence type="ECO:0000313" key="1">
    <source>
        <dbReference type="EMBL" id="KAK7080785.1"/>
    </source>
</evidence>
<dbReference type="AlphaFoldDB" id="A0AAN9ACK4"/>
<comment type="caution">
    <text evidence="1">The sequence shown here is derived from an EMBL/GenBank/DDBJ whole genome shotgun (WGS) entry which is preliminary data.</text>
</comment>
<organism evidence="1 2">
    <name type="scientific">Halocaridina rubra</name>
    <name type="common">Hawaiian red shrimp</name>
    <dbReference type="NCBI Taxonomy" id="373956"/>
    <lineage>
        <taxon>Eukaryota</taxon>
        <taxon>Metazoa</taxon>
        <taxon>Ecdysozoa</taxon>
        <taxon>Arthropoda</taxon>
        <taxon>Crustacea</taxon>
        <taxon>Multicrustacea</taxon>
        <taxon>Malacostraca</taxon>
        <taxon>Eumalacostraca</taxon>
        <taxon>Eucarida</taxon>
        <taxon>Decapoda</taxon>
        <taxon>Pleocyemata</taxon>
        <taxon>Caridea</taxon>
        <taxon>Atyoidea</taxon>
        <taxon>Atyidae</taxon>
        <taxon>Halocaridina</taxon>
    </lineage>
</organism>
<keyword evidence="2" id="KW-1185">Reference proteome</keyword>